<gene>
    <name evidence="1" type="ORF">V8G56_03840</name>
</gene>
<organism evidence="1 2">
    <name type="scientific">Gaetbulibacter aquiaggeris</name>
    <dbReference type="NCBI Taxonomy" id="1735373"/>
    <lineage>
        <taxon>Bacteria</taxon>
        <taxon>Pseudomonadati</taxon>
        <taxon>Bacteroidota</taxon>
        <taxon>Flavobacteriia</taxon>
        <taxon>Flavobacteriales</taxon>
        <taxon>Flavobacteriaceae</taxon>
        <taxon>Gaetbulibacter</taxon>
    </lineage>
</organism>
<keyword evidence="2" id="KW-1185">Reference proteome</keyword>
<evidence type="ECO:0000313" key="2">
    <source>
        <dbReference type="Proteomes" id="UP001610104"/>
    </source>
</evidence>
<dbReference type="EMBL" id="JBAWKC010000001">
    <property type="protein sequence ID" value="MFH6767858.1"/>
    <property type="molecule type" value="Genomic_DNA"/>
</dbReference>
<comment type="caution">
    <text evidence="1">The sequence shown here is derived from an EMBL/GenBank/DDBJ whole genome shotgun (WGS) entry which is preliminary data.</text>
</comment>
<dbReference type="RefSeq" id="WP_395437138.1">
    <property type="nucleotide sequence ID" value="NZ_JBAWKC010000001.1"/>
</dbReference>
<dbReference type="Proteomes" id="UP001610104">
    <property type="component" value="Unassembled WGS sequence"/>
</dbReference>
<proteinExistence type="predicted"/>
<sequence>MINRNLISSDKLKEEEYEITSAHAKYFDGERKISGELIITSQRIVFSSKSGQGISLDLDEIELVKSNKHIFAVKDKLTIVGKKKEYLFFLNYSEDWVSLIEQLLKHKFEGLEQ</sequence>
<accession>A0ABW7MNA9</accession>
<dbReference type="InterPro" id="IPR011993">
    <property type="entry name" value="PH-like_dom_sf"/>
</dbReference>
<evidence type="ECO:0000313" key="1">
    <source>
        <dbReference type="EMBL" id="MFH6767858.1"/>
    </source>
</evidence>
<name>A0ABW7MNA9_9FLAO</name>
<dbReference type="Gene3D" id="2.30.29.30">
    <property type="entry name" value="Pleckstrin-homology domain (PH domain)/Phosphotyrosine-binding domain (PTB)"/>
    <property type="match status" value="1"/>
</dbReference>
<reference evidence="1 2" key="1">
    <citation type="submission" date="2024-02" db="EMBL/GenBank/DDBJ databases">
        <title>A Gaetbulibacter species isolated from tidal flats and genomic insights of their niches.</title>
        <authorList>
            <person name="Ye Y."/>
        </authorList>
    </citation>
    <scope>NUCLEOTIDE SEQUENCE [LARGE SCALE GENOMIC DNA]</scope>
    <source>
        <strain evidence="1 2">KEM-8</strain>
    </source>
</reference>
<protein>
    <recommendedName>
        <fullName evidence="3">GRAM domain-containing protein</fullName>
    </recommendedName>
</protein>
<evidence type="ECO:0008006" key="3">
    <source>
        <dbReference type="Google" id="ProtNLM"/>
    </source>
</evidence>